<keyword evidence="3" id="KW-1185">Reference proteome</keyword>
<dbReference type="AlphaFoldDB" id="A0A2T9YFR4"/>
<dbReference type="OrthoDB" id="5963861at2759"/>
<evidence type="ECO:0000313" key="3">
    <source>
        <dbReference type="Proteomes" id="UP000245383"/>
    </source>
</evidence>
<accession>A0A2T9YFR4</accession>
<feature type="region of interest" description="Disordered" evidence="1">
    <location>
        <begin position="178"/>
        <end position="200"/>
    </location>
</feature>
<name>A0A2T9YFR4_9FUNG</name>
<comment type="caution">
    <text evidence="2">The sequence shown here is derived from an EMBL/GenBank/DDBJ whole genome shotgun (WGS) entry which is preliminary data.</text>
</comment>
<dbReference type="Proteomes" id="UP000245383">
    <property type="component" value="Unassembled WGS sequence"/>
</dbReference>
<dbReference type="EMBL" id="MBFR01000217">
    <property type="protein sequence ID" value="PVU91173.1"/>
    <property type="molecule type" value="Genomic_DNA"/>
</dbReference>
<proteinExistence type="predicted"/>
<gene>
    <name evidence="2" type="ORF">BB561_004538</name>
</gene>
<evidence type="ECO:0000256" key="1">
    <source>
        <dbReference type="SAM" id="MobiDB-lite"/>
    </source>
</evidence>
<sequence length="493" mass="56128">MGRSNLNQKVDLILYDRYMHLAEALQTIEENVFRLSLTDKKRKELIFSCPKSSTMKCLPPSVKDTASATAMRADSVLYNLQATLVNITRQIYMFVHQKLLNNLEIFPEDNDIVFVHNIRIFEPETGPLFDPKAFKALVTAKNATRKTFLRRHFQRRQQSAHQAYSFNGFAQAQQTQATASTAPYNNPATNNQKKNRRTQTGLRLEKPKPTIRRKKFQNGDITNNMSYHTQERLHDFAKSRRCIYAHSDLSVVKKIPELTCLHQKFATRIGMSKITENKYFGILGYPYYRGDKREMCALVSDGIEVQRRAIKTKGLEITPLILLFGTNDISGTYKSAILGLVKNPTEITNQRIFTEFFKTLNELLIISFIKPSINIDLIVETLIIIAPKEKRGGQPVERICQIAEHSNPIICLVMAYRKYESRVATTSCITPLSVGSITRHTHGLSGLMAHFKNTTIPNAWEIGATLIAQAGASAGNIVNHAFWYNYSIFDSYY</sequence>
<reference evidence="2 3" key="1">
    <citation type="journal article" date="2018" name="MBio">
        <title>Comparative Genomics Reveals the Core Gene Toolbox for the Fungus-Insect Symbiosis.</title>
        <authorList>
            <person name="Wang Y."/>
            <person name="Stata M."/>
            <person name="Wang W."/>
            <person name="Stajich J.E."/>
            <person name="White M.M."/>
            <person name="Moncalvo J.M."/>
        </authorList>
    </citation>
    <scope>NUCLEOTIDE SEQUENCE [LARGE SCALE GENOMIC DNA]</scope>
    <source>
        <strain evidence="2 3">SWE-8-4</strain>
    </source>
</reference>
<organism evidence="2 3">
    <name type="scientific">Smittium simulii</name>
    <dbReference type="NCBI Taxonomy" id="133385"/>
    <lineage>
        <taxon>Eukaryota</taxon>
        <taxon>Fungi</taxon>
        <taxon>Fungi incertae sedis</taxon>
        <taxon>Zoopagomycota</taxon>
        <taxon>Kickxellomycotina</taxon>
        <taxon>Harpellomycetes</taxon>
        <taxon>Harpellales</taxon>
        <taxon>Legeriomycetaceae</taxon>
        <taxon>Smittium</taxon>
    </lineage>
</organism>
<feature type="compositionally biased region" description="Polar residues" evidence="1">
    <location>
        <begin position="183"/>
        <end position="192"/>
    </location>
</feature>
<protein>
    <submittedName>
        <fullName evidence="2">Uncharacterized protein</fullName>
    </submittedName>
</protein>
<evidence type="ECO:0000313" key="2">
    <source>
        <dbReference type="EMBL" id="PVU91173.1"/>
    </source>
</evidence>